<dbReference type="Pfam" id="PF12706">
    <property type="entry name" value="Lactamase_B_2"/>
    <property type="match status" value="1"/>
</dbReference>
<dbReference type="OrthoDB" id="9781189at2"/>
<sequence length="255" mass="28288">MKLRILGCGTSSGVPRIGNDWGACDPGNPKNRRMRSSIMISSNAANILVDTGPDIRQQLLDANVKKIDHVIWTHEHADHCHGIDDLRQLYFALGGPIPCLARPRTLRELQQRFDFAFKGVGPYPSYAQGMALTDRVMLSGVTVSAADMPHGTISSAALRFEHGGKSIAYTTDFTALPAMAFKCVERVDVWVVDALRRREHPTHPHLAQTLEWIAKARPKRAILTHMDHSMDYQTLCDELPPNVEPAYDGLEVDLG</sequence>
<comment type="caution">
    <text evidence="2">The sequence shown here is derived from an EMBL/GenBank/DDBJ whole genome shotgun (WGS) entry which is preliminary data.</text>
</comment>
<dbReference type="PANTHER" id="PTHR42663:SF6">
    <property type="entry name" value="HYDROLASE C777.06C-RELATED"/>
    <property type="match status" value="1"/>
</dbReference>
<dbReference type="SUPFAM" id="SSF56281">
    <property type="entry name" value="Metallo-hydrolase/oxidoreductase"/>
    <property type="match status" value="1"/>
</dbReference>
<dbReference type="InterPro" id="IPR036866">
    <property type="entry name" value="RibonucZ/Hydroxyglut_hydro"/>
</dbReference>
<feature type="domain" description="Metallo-beta-lactamase" evidence="1">
    <location>
        <begin position="34"/>
        <end position="225"/>
    </location>
</feature>
<name>A0A3D9FCN8_9SPHN</name>
<dbReference type="InterPro" id="IPR001279">
    <property type="entry name" value="Metallo-B-lactamas"/>
</dbReference>
<protein>
    <submittedName>
        <fullName evidence="2">Phosphoribosyl 1,2-cyclic phosphate phosphodiesterase</fullName>
    </submittedName>
</protein>
<dbReference type="Proteomes" id="UP000256310">
    <property type="component" value="Unassembled WGS sequence"/>
</dbReference>
<evidence type="ECO:0000313" key="2">
    <source>
        <dbReference type="EMBL" id="RED15580.1"/>
    </source>
</evidence>
<dbReference type="PANTHER" id="PTHR42663">
    <property type="entry name" value="HYDROLASE C777.06C-RELATED-RELATED"/>
    <property type="match status" value="1"/>
</dbReference>
<keyword evidence="3" id="KW-1185">Reference proteome</keyword>
<reference evidence="2 3" key="1">
    <citation type="submission" date="2018-07" db="EMBL/GenBank/DDBJ databases">
        <title>Genomic Encyclopedia of Type Strains, Phase IV (KMG-IV): sequencing the most valuable type-strain genomes for metagenomic binning, comparative biology and taxonomic classification.</title>
        <authorList>
            <person name="Goeker M."/>
        </authorList>
    </citation>
    <scope>NUCLEOTIDE SEQUENCE [LARGE SCALE GENOMIC DNA]</scope>
    <source>
        <strain evidence="2 3">DSM 26725</strain>
    </source>
</reference>
<gene>
    <name evidence="2" type="ORF">DFR46_0577</name>
</gene>
<dbReference type="RefSeq" id="WP_116235085.1">
    <property type="nucleotide sequence ID" value="NZ_QRDP01000004.1"/>
</dbReference>
<dbReference type="AlphaFoldDB" id="A0A3D9FCN8"/>
<dbReference type="EMBL" id="QRDP01000004">
    <property type="protein sequence ID" value="RED15580.1"/>
    <property type="molecule type" value="Genomic_DNA"/>
</dbReference>
<accession>A0A3D9FCN8</accession>
<dbReference type="Gene3D" id="3.60.15.10">
    <property type="entry name" value="Ribonuclease Z/Hydroxyacylglutathione hydrolase-like"/>
    <property type="match status" value="1"/>
</dbReference>
<proteinExistence type="predicted"/>
<dbReference type="SMART" id="SM00849">
    <property type="entry name" value="Lactamase_B"/>
    <property type="match status" value="1"/>
</dbReference>
<evidence type="ECO:0000313" key="3">
    <source>
        <dbReference type="Proteomes" id="UP000256310"/>
    </source>
</evidence>
<organism evidence="2 3">
    <name type="scientific">Parasphingopyxis lamellibrachiae</name>
    <dbReference type="NCBI Taxonomy" id="680125"/>
    <lineage>
        <taxon>Bacteria</taxon>
        <taxon>Pseudomonadati</taxon>
        <taxon>Pseudomonadota</taxon>
        <taxon>Alphaproteobacteria</taxon>
        <taxon>Sphingomonadales</taxon>
        <taxon>Sphingomonadaceae</taxon>
        <taxon>Parasphingopyxis</taxon>
    </lineage>
</organism>
<dbReference type="CDD" id="cd16279">
    <property type="entry name" value="metallo-hydrolase-like_MBL-fold"/>
    <property type="match status" value="1"/>
</dbReference>
<evidence type="ECO:0000259" key="1">
    <source>
        <dbReference type="SMART" id="SM00849"/>
    </source>
</evidence>